<evidence type="ECO:0000313" key="1">
    <source>
        <dbReference type="EMBL" id="KAA6366634.1"/>
    </source>
</evidence>
<sequence length="71" mass="8472">MSRGQRLLFGFYFCVFRYNIKARILVSAELFVCRTLQLLSITRLPKSALSWLDPVRFRVQTFVKLLFHECQ</sequence>
<protein>
    <submittedName>
        <fullName evidence="1">Uncharacterized protein</fullName>
    </submittedName>
</protein>
<organism evidence="1 2">
    <name type="scientific">Streblomastix strix</name>
    <dbReference type="NCBI Taxonomy" id="222440"/>
    <lineage>
        <taxon>Eukaryota</taxon>
        <taxon>Metamonada</taxon>
        <taxon>Preaxostyla</taxon>
        <taxon>Oxymonadida</taxon>
        <taxon>Streblomastigidae</taxon>
        <taxon>Streblomastix</taxon>
    </lineage>
</organism>
<name>A0A5J4U8U5_9EUKA</name>
<evidence type="ECO:0000313" key="2">
    <source>
        <dbReference type="Proteomes" id="UP000324800"/>
    </source>
</evidence>
<gene>
    <name evidence="1" type="ORF">EZS28_037840</name>
</gene>
<dbReference type="EMBL" id="SNRW01019165">
    <property type="protein sequence ID" value="KAA6366634.1"/>
    <property type="molecule type" value="Genomic_DNA"/>
</dbReference>
<dbReference type="AlphaFoldDB" id="A0A5J4U8U5"/>
<comment type="caution">
    <text evidence="1">The sequence shown here is derived from an EMBL/GenBank/DDBJ whole genome shotgun (WGS) entry which is preliminary data.</text>
</comment>
<dbReference type="Proteomes" id="UP000324800">
    <property type="component" value="Unassembled WGS sequence"/>
</dbReference>
<accession>A0A5J4U8U5</accession>
<proteinExistence type="predicted"/>
<reference evidence="1 2" key="1">
    <citation type="submission" date="2019-03" db="EMBL/GenBank/DDBJ databases">
        <title>Single cell metagenomics reveals metabolic interactions within the superorganism composed of flagellate Streblomastix strix and complex community of Bacteroidetes bacteria on its surface.</title>
        <authorList>
            <person name="Treitli S.C."/>
            <person name="Kolisko M."/>
            <person name="Husnik F."/>
            <person name="Keeling P."/>
            <person name="Hampl V."/>
        </authorList>
    </citation>
    <scope>NUCLEOTIDE SEQUENCE [LARGE SCALE GENOMIC DNA]</scope>
    <source>
        <strain evidence="1">ST1C</strain>
    </source>
</reference>